<dbReference type="EMBL" id="AHYV01000001">
    <property type="protein sequence ID" value="EOT52479.1"/>
    <property type="molecule type" value="Genomic_DNA"/>
</dbReference>
<evidence type="ECO:0000313" key="3">
    <source>
        <dbReference type="Proteomes" id="UP000014104"/>
    </source>
</evidence>
<gene>
    <name evidence="2" type="ORF">I570_01852</name>
    <name evidence="1" type="ORF">OMU_00031</name>
</gene>
<evidence type="ECO:0008006" key="5">
    <source>
        <dbReference type="Google" id="ProtNLM"/>
    </source>
</evidence>
<dbReference type="AlphaFoldDB" id="A0AAV3J2R2"/>
<keyword evidence="3" id="KW-1185">Reference proteome</keyword>
<protein>
    <recommendedName>
        <fullName evidence="5">Helix-turn-helix type 11 domain-containing protein</fullName>
    </recommendedName>
</protein>
<sequence length="38" mass="4627">MKLKSREIKILHYLLQMKEYVPVKDIALSLQINEREVR</sequence>
<reference evidence="1 3" key="1">
    <citation type="submission" date="2013-03" db="EMBL/GenBank/DDBJ databases">
        <title>The Genome Sequence of Enterococcus avium ATCC_14025 (Illumina only assembly).</title>
        <authorList>
            <consortium name="The Broad Institute Genomics Platform"/>
            <consortium name="The Broad Institute Genome Sequencing Center for Infectious Disease"/>
            <person name="Earl A."/>
            <person name="Russ C."/>
            <person name="Gilmore M."/>
            <person name="Surin D."/>
            <person name="Walker B."/>
            <person name="Young S."/>
            <person name="Zeng Q."/>
            <person name="Gargeya S."/>
            <person name="Fitzgerald M."/>
            <person name="Haas B."/>
            <person name="Abouelleil A."/>
            <person name="Allen A.W."/>
            <person name="Alvarado L."/>
            <person name="Arachchi H.M."/>
            <person name="Berlin A.M."/>
            <person name="Chapman S.B."/>
            <person name="Gainer-Dewar J."/>
            <person name="Goldberg J."/>
            <person name="Griggs A."/>
            <person name="Gujja S."/>
            <person name="Hansen M."/>
            <person name="Howarth C."/>
            <person name="Imamovic A."/>
            <person name="Ireland A."/>
            <person name="Larimer J."/>
            <person name="McCowan C."/>
            <person name="Murphy C."/>
            <person name="Pearson M."/>
            <person name="Poon T.W."/>
            <person name="Priest M."/>
            <person name="Roberts A."/>
            <person name="Saif S."/>
            <person name="Shea T."/>
            <person name="Sisk P."/>
            <person name="Sykes S."/>
            <person name="Wortman J."/>
            <person name="Nusbaum C."/>
            <person name="Birren B."/>
        </authorList>
    </citation>
    <scope>NUCLEOTIDE SEQUENCE [LARGE SCALE GENOMIC DNA]</scope>
    <source>
        <strain evidence="1 3">ATCC 14025</strain>
    </source>
</reference>
<name>A0AAV3J2R2_ENTAV</name>
<evidence type="ECO:0000313" key="1">
    <source>
        <dbReference type="EMBL" id="EOT52479.1"/>
    </source>
</evidence>
<dbReference type="Proteomes" id="UP000014107">
    <property type="component" value="Unassembled WGS sequence"/>
</dbReference>
<accession>A0AAV3J2R2</accession>
<reference evidence="2 4" key="2">
    <citation type="submission" date="2013-03" db="EMBL/GenBank/DDBJ databases">
        <title>The Genome Sequence of Enterococcus avium ATCC_14025 (PacBio/Illumina hybrid assembly).</title>
        <authorList>
            <consortium name="The Broad Institute Genomics Platform"/>
            <consortium name="The Broad Institute Genome Sequencing Center for Infectious Disease"/>
            <person name="Earl A."/>
            <person name="Russ C."/>
            <person name="Gilmore M."/>
            <person name="Surin D."/>
            <person name="Walker B."/>
            <person name="Young S."/>
            <person name="Zeng Q."/>
            <person name="Gargeya S."/>
            <person name="Fitzgerald M."/>
            <person name="Haas B."/>
            <person name="Abouelleil A."/>
            <person name="Allen A.W."/>
            <person name="Alvarado L."/>
            <person name="Arachchi H.M."/>
            <person name="Berlin A.M."/>
            <person name="Chapman S.B."/>
            <person name="Gainer-Dewar J."/>
            <person name="Goldberg J."/>
            <person name="Griggs A."/>
            <person name="Gujja S."/>
            <person name="Hansen M."/>
            <person name="Howarth C."/>
            <person name="Imamovic A."/>
            <person name="Ireland A."/>
            <person name="Larimer J."/>
            <person name="McCowan C."/>
            <person name="Murphy C."/>
            <person name="Pearson M."/>
            <person name="Poon T.W."/>
            <person name="Priest M."/>
            <person name="Roberts A."/>
            <person name="Saif S."/>
            <person name="Shea T."/>
            <person name="Sisk P."/>
            <person name="Sykes S."/>
            <person name="Wortman J."/>
            <person name="Nusbaum C."/>
            <person name="Birren B."/>
        </authorList>
    </citation>
    <scope>NUCLEOTIDE SEQUENCE [LARGE SCALE GENOMIC DNA]</scope>
    <source>
        <strain evidence="2 4">ATCC 14025</strain>
    </source>
</reference>
<evidence type="ECO:0000313" key="4">
    <source>
        <dbReference type="Proteomes" id="UP000014107"/>
    </source>
</evidence>
<comment type="caution">
    <text evidence="2">The sequence shown here is derived from an EMBL/GenBank/DDBJ whole genome shotgun (WGS) entry which is preliminary data.</text>
</comment>
<proteinExistence type="predicted"/>
<evidence type="ECO:0000313" key="2">
    <source>
        <dbReference type="EMBL" id="EOU23986.1"/>
    </source>
</evidence>
<dbReference type="EMBL" id="ASWL01000002">
    <property type="protein sequence ID" value="EOU23986.1"/>
    <property type="molecule type" value="Genomic_DNA"/>
</dbReference>
<dbReference type="Proteomes" id="UP000014104">
    <property type="component" value="Unassembled WGS sequence"/>
</dbReference>
<organism evidence="2 4">
    <name type="scientific">Enterococcus avium ATCC 14025</name>
    <dbReference type="NCBI Taxonomy" id="1140002"/>
    <lineage>
        <taxon>Bacteria</taxon>
        <taxon>Bacillati</taxon>
        <taxon>Bacillota</taxon>
        <taxon>Bacilli</taxon>
        <taxon>Lactobacillales</taxon>
        <taxon>Enterococcaceae</taxon>
        <taxon>Enterococcus</taxon>
    </lineage>
</organism>